<evidence type="ECO:0000259" key="12">
    <source>
        <dbReference type="Pfam" id="PF01514"/>
    </source>
</evidence>
<proteinExistence type="inferred from homology"/>
<evidence type="ECO:0000313" key="14">
    <source>
        <dbReference type="EMBL" id="QUD90036.1"/>
    </source>
</evidence>
<feature type="domain" description="Flagellar M-ring N-terminal" evidence="12">
    <location>
        <begin position="42"/>
        <end position="211"/>
    </location>
</feature>
<dbReference type="Gene3D" id="3.30.300.30">
    <property type="match status" value="1"/>
</dbReference>
<organism evidence="14 15">
    <name type="scientific">Phenylobacterium montanum</name>
    <dbReference type="NCBI Taxonomy" id="2823693"/>
    <lineage>
        <taxon>Bacteria</taxon>
        <taxon>Pseudomonadati</taxon>
        <taxon>Pseudomonadota</taxon>
        <taxon>Alphaproteobacteria</taxon>
        <taxon>Caulobacterales</taxon>
        <taxon>Caulobacteraceae</taxon>
        <taxon>Phenylobacterium</taxon>
    </lineage>
</organism>
<feature type="region of interest" description="Disordered" evidence="10">
    <location>
        <begin position="265"/>
        <end position="343"/>
    </location>
</feature>
<feature type="compositionally biased region" description="Polar residues" evidence="10">
    <location>
        <begin position="331"/>
        <end position="343"/>
    </location>
</feature>
<gene>
    <name evidence="14" type="primary">fliF</name>
    <name evidence="14" type="ORF">KCG34_09310</name>
</gene>
<feature type="compositionally biased region" description="Polar residues" evidence="10">
    <location>
        <begin position="279"/>
        <end position="306"/>
    </location>
</feature>
<keyword evidence="5 11" id="KW-0812">Transmembrane</keyword>
<evidence type="ECO:0000256" key="4">
    <source>
        <dbReference type="ARBA" id="ARBA00022475"/>
    </source>
</evidence>
<evidence type="ECO:0000256" key="6">
    <source>
        <dbReference type="ARBA" id="ARBA00022989"/>
    </source>
</evidence>
<dbReference type="Pfam" id="PF01514">
    <property type="entry name" value="YscJ_FliF"/>
    <property type="match status" value="1"/>
</dbReference>
<comment type="function">
    <text evidence="9">The M ring may be actively involved in energy transduction.</text>
</comment>
<comment type="similarity">
    <text evidence="3 9">Belongs to the FliF family.</text>
</comment>
<feature type="transmembrane region" description="Helical" evidence="11">
    <location>
        <begin position="12"/>
        <end position="35"/>
    </location>
</feature>
<dbReference type="PANTHER" id="PTHR30046:SF0">
    <property type="entry name" value="FLAGELLAR M-RING PROTEIN"/>
    <property type="match status" value="1"/>
</dbReference>
<name>A0A975G3K4_9CAUL</name>
<evidence type="ECO:0000256" key="11">
    <source>
        <dbReference type="SAM" id="Phobius"/>
    </source>
</evidence>
<dbReference type="InterPro" id="IPR043427">
    <property type="entry name" value="YscJ/FliF"/>
</dbReference>
<evidence type="ECO:0000259" key="13">
    <source>
        <dbReference type="Pfam" id="PF08345"/>
    </source>
</evidence>
<feature type="compositionally biased region" description="Low complexity" evidence="10">
    <location>
        <begin position="308"/>
        <end position="330"/>
    </location>
</feature>
<dbReference type="KEGG" id="caul:KCG34_09310"/>
<dbReference type="InterPro" id="IPR000067">
    <property type="entry name" value="FlgMring_FliF"/>
</dbReference>
<dbReference type="PANTHER" id="PTHR30046">
    <property type="entry name" value="FLAGELLAR M-RING PROTEIN"/>
    <property type="match status" value="1"/>
</dbReference>
<keyword evidence="7 11" id="KW-0472">Membrane</keyword>
<evidence type="ECO:0000256" key="9">
    <source>
        <dbReference type="PIRNR" id="PIRNR004862"/>
    </source>
</evidence>
<evidence type="ECO:0000256" key="3">
    <source>
        <dbReference type="ARBA" id="ARBA00007971"/>
    </source>
</evidence>
<dbReference type="AlphaFoldDB" id="A0A975G3K4"/>
<dbReference type="GO" id="GO:0003774">
    <property type="term" value="F:cytoskeletal motor activity"/>
    <property type="evidence" value="ECO:0007669"/>
    <property type="project" value="InterPro"/>
</dbReference>
<evidence type="ECO:0000256" key="1">
    <source>
        <dbReference type="ARBA" id="ARBA00004117"/>
    </source>
</evidence>
<dbReference type="GO" id="GO:0009431">
    <property type="term" value="C:bacterial-type flagellum basal body, MS ring"/>
    <property type="evidence" value="ECO:0007669"/>
    <property type="project" value="InterPro"/>
</dbReference>
<evidence type="ECO:0000256" key="10">
    <source>
        <dbReference type="SAM" id="MobiDB-lite"/>
    </source>
</evidence>
<evidence type="ECO:0000256" key="7">
    <source>
        <dbReference type="ARBA" id="ARBA00023136"/>
    </source>
</evidence>
<keyword evidence="8 9" id="KW-0975">Bacterial flagellum</keyword>
<keyword evidence="4" id="KW-1003">Cell membrane</keyword>
<dbReference type="PIRSF" id="PIRSF004862">
    <property type="entry name" value="FliF"/>
    <property type="match status" value="1"/>
</dbReference>
<dbReference type="RefSeq" id="WP_211940087.1">
    <property type="nucleotide sequence ID" value="NZ_CP073078.1"/>
</dbReference>
<dbReference type="InterPro" id="IPR013556">
    <property type="entry name" value="Flag_M-ring_C"/>
</dbReference>
<dbReference type="NCBIfam" id="TIGR00206">
    <property type="entry name" value="fliF"/>
    <property type="match status" value="1"/>
</dbReference>
<keyword evidence="15" id="KW-1185">Reference proteome</keyword>
<protein>
    <recommendedName>
        <fullName evidence="9">Flagellar M-ring protein</fullName>
    </recommendedName>
</protein>
<keyword evidence="14" id="KW-0966">Cell projection</keyword>
<keyword evidence="14" id="KW-0282">Flagellum</keyword>
<reference evidence="14" key="1">
    <citation type="submission" date="2021-04" db="EMBL/GenBank/DDBJ databases">
        <title>The complete genome sequence of Caulobacter sp. S6.</title>
        <authorList>
            <person name="Tang Y."/>
            <person name="Ouyang W."/>
            <person name="Liu Q."/>
            <person name="Huang B."/>
            <person name="Guo Z."/>
            <person name="Lei P."/>
        </authorList>
    </citation>
    <scope>NUCLEOTIDE SEQUENCE</scope>
    <source>
        <strain evidence="14">S6</strain>
    </source>
</reference>
<sequence>MDQLLGFLQRFGIGRLAAIVGVAAGVAAALFALVFNAGSEPKALLYSNLDLKEASSITQALDQSGIKYEAKGDGSTIMVPRDKVASTRLMLSGKGLPTSGSVGYEIFDNASALGQTDFVQNLNRQRALEGELARTIRSLDGVTFARVQLVLPKHQLFEEEAGEPSASVVIGVAGRQPATDQVRALQNLVAGAVPNLKPERVTIVDQNSKLLGGGEGASAADALADDQRTATEEKIKKRIRELVEGVVGPGKARVQVTADLDLNQVTTQEEKFDPDGQVVRSTQTTEESSKQNQADGNGQATATANVPGTPGANPGSTTSGSSSGQNQETTNYEISKTTKTTVEQPGTVKKLSIAVAVDGVTAPGVKGKPGAYTPRTAQEMERIDQLVKSAVGFDASRGDNVSVINVQFQHDDAAAGAGGAVSANKLTDFDKNDLMRAGELVIGAAVALAIIFFVARPLLSATGGGGAPMGGRLAFAGAGTGHVPVSQISVDPNTGEALALPPPSDIDQRIDIAKIEGQVRASSVKSVADFVDKHPEESVSILRNWLHDA</sequence>
<dbReference type="GO" id="GO:0071973">
    <property type="term" value="P:bacterial-type flagellum-dependent cell motility"/>
    <property type="evidence" value="ECO:0007669"/>
    <property type="project" value="InterPro"/>
</dbReference>
<dbReference type="InterPro" id="IPR006182">
    <property type="entry name" value="FliF_N_dom"/>
</dbReference>
<keyword evidence="6 11" id="KW-1133">Transmembrane helix</keyword>
<comment type="subcellular location">
    <subcellularLocation>
        <location evidence="1 9">Bacterial flagellum basal body</location>
    </subcellularLocation>
    <subcellularLocation>
        <location evidence="2">Cell membrane</location>
        <topology evidence="2">Multi-pass membrane protein</topology>
    </subcellularLocation>
</comment>
<dbReference type="Pfam" id="PF08345">
    <property type="entry name" value="YscJ_FliF_C"/>
    <property type="match status" value="1"/>
</dbReference>
<dbReference type="EMBL" id="CP073078">
    <property type="protein sequence ID" value="QUD90036.1"/>
    <property type="molecule type" value="Genomic_DNA"/>
</dbReference>
<dbReference type="InterPro" id="IPR045851">
    <property type="entry name" value="AMP-bd_C_sf"/>
</dbReference>
<accession>A0A975G3K4</accession>
<feature type="domain" description="Flagellar M-ring C-terminal" evidence="13">
    <location>
        <begin position="245"/>
        <end position="408"/>
    </location>
</feature>
<evidence type="ECO:0000256" key="2">
    <source>
        <dbReference type="ARBA" id="ARBA00004651"/>
    </source>
</evidence>
<evidence type="ECO:0000256" key="8">
    <source>
        <dbReference type="ARBA" id="ARBA00023143"/>
    </source>
</evidence>
<evidence type="ECO:0000256" key="5">
    <source>
        <dbReference type="ARBA" id="ARBA00022692"/>
    </source>
</evidence>
<evidence type="ECO:0000313" key="15">
    <source>
        <dbReference type="Proteomes" id="UP000676409"/>
    </source>
</evidence>
<keyword evidence="14" id="KW-0969">Cilium</keyword>
<dbReference type="Proteomes" id="UP000676409">
    <property type="component" value="Chromosome"/>
</dbReference>
<dbReference type="PRINTS" id="PR01009">
    <property type="entry name" value="FLGMRINGFLIF"/>
</dbReference>
<dbReference type="GO" id="GO:0005886">
    <property type="term" value="C:plasma membrane"/>
    <property type="evidence" value="ECO:0007669"/>
    <property type="project" value="UniProtKB-SubCell"/>
</dbReference>